<keyword evidence="2 6" id="KW-0812">Transmembrane</keyword>
<evidence type="ECO:0000259" key="7">
    <source>
        <dbReference type="Pfam" id="PF14378"/>
    </source>
</evidence>
<feature type="transmembrane region" description="Helical" evidence="6">
    <location>
        <begin position="71"/>
        <end position="87"/>
    </location>
</feature>
<dbReference type="GO" id="GO:0016020">
    <property type="term" value="C:membrane"/>
    <property type="evidence" value="ECO:0007669"/>
    <property type="project" value="UniProtKB-SubCell"/>
</dbReference>
<evidence type="ECO:0000313" key="9">
    <source>
        <dbReference type="EMBL" id="PXX61002.1"/>
    </source>
</evidence>
<evidence type="ECO:0000313" key="10">
    <source>
        <dbReference type="Proteomes" id="UP000247569"/>
    </source>
</evidence>
<dbReference type="Proteomes" id="UP000247569">
    <property type="component" value="Unassembled WGS sequence"/>
</dbReference>
<reference evidence="9 10" key="1">
    <citation type="submission" date="2018-05" db="EMBL/GenBank/DDBJ databases">
        <title>Genomic Encyclopedia of Type Strains, Phase IV (KMG-IV): sequencing the most valuable type-strain genomes for metagenomic binning, comparative biology and taxonomic classification.</title>
        <authorList>
            <person name="Goeker M."/>
        </authorList>
    </citation>
    <scope>NUCLEOTIDE SEQUENCE [LARGE SCALE GENOMIC DNA]</scope>
    <source>
        <strain evidence="9 10">DSM 44704</strain>
    </source>
</reference>
<gene>
    <name evidence="9" type="ORF">DFR70_109193</name>
</gene>
<feature type="transmembrane region" description="Helical" evidence="6">
    <location>
        <begin position="116"/>
        <end position="136"/>
    </location>
</feature>
<comment type="caution">
    <text evidence="9">The sequence shown here is derived from an EMBL/GenBank/DDBJ whole genome shotgun (WGS) entry which is preliminary data.</text>
</comment>
<proteinExistence type="predicted"/>
<dbReference type="Pfam" id="PF19356">
    <property type="entry name" value="DUF5933"/>
    <property type="match status" value="1"/>
</dbReference>
<evidence type="ECO:0000256" key="2">
    <source>
        <dbReference type="ARBA" id="ARBA00022692"/>
    </source>
</evidence>
<keyword evidence="4 6" id="KW-0472">Membrane</keyword>
<organism evidence="9 10">
    <name type="scientific">Nocardia tenerifensis</name>
    <dbReference type="NCBI Taxonomy" id="228006"/>
    <lineage>
        <taxon>Bacteria</taxon>
        <taxon>Bacillati</taxon>
        <taxon>Actinomycetota</taxon>
        <taxon>Actinomycetes</taxon>
        <taxon>Mycobacteriales</taxon>
        <taxon>Nocardiaceae</taxon>
        <taxon>Nocardia</taxon>
    </lineage>
</organism>
<dbReference type="RefSeq" id="WP_051187588.1">
    <property type="nucleotide sequence ID" value="NZ_QJKF01000009.1"/>
</dbReference>
<dbReference type="InterPro" id="IPR026841">
    <property type="entry name" value="Aur1/Ipt1"/>
</dbReference>
<feature type="domain" description="DUF5933" evidence="8">
    <location>
        <begin position="34"/>
        <end position="166"/>
    </location>
</feature>
<accession>A0A318K049</accession>
<sequence length="450" mass="48104">MLIHDAPGSPPPPAEPTGAARPRDRRVTAAWCGIAAAVLVLVAGELVAAHIDALGPLTSLAWDYVGRPKSATTPWAGFLLALVGVATRVRVIALAAAVGIDLIFVIIRAIEGRLFTVGNGPTIVLTALAVLAAWQWSGERRRTALRAIAFGALLILATKVGEIWLDITAWACPTVLDPYAELADHALGNPSWVVGHLLDLAGPVPLGVVRWVYFELPVAAIVVAVWQLRNVTAGVWPRHHLVRTFLALGLIGPLWYVVFPVVGPVLAFGPQGHGLELADVWPDIVPPLPFSVGPMPFDDITPRNCMPSLHTAWALSLFIHSRRGPLWLRVGGAFWLVCTLIATLGLGAHYGVDLVAGAALCLTVESALREPDRGWDNHRVRVVALGVVTFATTLLSTRYLAPTMADYPVLSGLALLGLLSALAITFYLTWFAPTRKSAKAERALVSSTPR</sequence>
<feature type="transmembrane region" description="Helical" evidence="6">
    <location>
        <begin position="407"/>
        <end position="432"/>
    </location>
</feature>
<feature type="transmembrane region" description="Helical" evidence="6">
    <location>
        <begin position="29"/>
        <end position="51"/>
    </location>
</feature>
<evidence type="ECO:0000256" key="4">
    <source>
        <dbReference type="ARBA" id="ARBA00023136"/>
    </source>
</evidence>
<evidence type="ECO:0000256" key="6">
    <source>
        <dbReference type="SAM" id="Phobius"/>
    </source>
</evidence>
<evidence type="ECO:0000259" key="8">
    <source>
        <dbReference type="Pfam" id="PF19356"/>
    </source>
</evidence>
<dbReference type="InterPro" id="IPR045977">
    <property type="entry name" value="DUF5933"/>
</dbReference>
<feature type="transmembrane region" description="Helical" evidence="6">
    <location>
        <begin position="326"/>
        <end position="344"/>
    </location>
</feature>
<feature type="transmembrane region" description="Helical" evidence="6">
    <location>
        <begin position="208"/>
        <end position="228"/>
    </location>
</feature>
<feature type="domain" description="Inositolphosphotransferase Aur1/Ipt1" evidence="7">
    <location>
        <begin position="209"/>
        <end position="362"/>
    </location>
</feature>
<dbReference type="CDD" id="cd03386">
    <property type="entry name" value="PAP2_Aur1_like"/>
    <property type="match status" value="1"/>
</dbReference>
<evidence type="ECO:0000256" key="3">
    <source>
        <dbReference type="ARBA" id="ARBA00022989"/>
    </source>
</evidence>
<dbReference type="AlphaFoldDB" id="A0A318K049"/>
<feature type="transmembrane region" description="Helical" evidence="6">
    <location>
        <begin position="380"/>
        <end position="401"/>
    </location>
</feature>
<name>A0A318K049_9NOCA</name>
<keyword evidence="10" id="KW-1185">Reference proteome</keyword>
<feature type="transmembrane region" description="Helical" evidence="6">
    <location>
        <begin position="143"/>
        <end position="161"/>
    </location>
</feature>
<dbReference type="EMBL" id="QJKF01000009">
    <property type="protein sequence ID" value="PXX61002.1"/>
    <property type="molecule type" value="Genomic_DNA"/>
</dbReference>
<comment type="subcellular location">
    <subcellularLocation>
        <location evidence="1">Membrane</location>
        <topology evidence="1">Multi-pass membrane protein</topology>
    </subcellularLocation>
</comment>
<evidence type="ECO:0000256" key="1">
    <source>
        <dbReference type="ARBA" id="ARBA00004141"/>
    </source>
</evidence>
<dbReference type="PANTHER" id="PTHR31310:SF7">
    <property type="entry name" value="PA-PHOSPHATASE RELATED-FAMILY PROTEIN DDB_G0268928"/>
    <property type="match status" value="1"/>
</dbReference>
<dbReference type="PANTHER" id="PTHR31310">
    <property type="match status" value="1"/>
</dbReference>
<feature type="transmembrane region" description="Helical" evidence="6">
    <location>
        <begin position="240"/>
        <end position="258"/>
    </location>
</feature>
<feature type="region of interest" description="Disordered" evidence="5">
    <location>
        <begin position="1"/>
        <end position="22"/>
    </location>
</feature>
<protein>
    <submittedName>
        <fullName evidence="9">PAP2 superfamily protein</fullName>
    </submittedName>
</protein>
<evidence type="ECO:0000256" key="5">
    <source>
        <dbReference type="SAM" id="MobiDB-lite"/>
    </source>
</evidence>
<dbReference type="InterPro" id="IPR052185">
    <property type="entry name" value="IPC_Synthase-Related"/>
</dbReference>
<feature type="transmembrane region" description="Helical" evidence="6">
    <location>
        <begin position="92"/>
        <end position="110"/>
    </location>
</feature>
<dbReference type="Pfam" id="PF14378">
    <property type="entry name" value="PAP2_3"/>
    <property type="match status" value="1"/>
</dbReference>
<dbReference type="OrthoDB" id="4320234at2"/>
<keyword evidence="3 6" id="KW-1133">Transmembrane helix</keyword>